<protein>
    <recommendedName>
        <fullName evidence="12">Presequence translocated-associated motor subunit PAM17</fullName>
    </recommendedName>
</protein>
<comment type="similarity">
    <text evidence="2 12">Belongs to the PAM17 family.</text>
</comment>
<accession>A0A3M7MIJ6</accession>
<evidence type="ECO:0000313" key="14">
    <source>
        <dbReference type="Proteomes" id="UP000265663"/>
    </source>
</evidence>
<dbReference type="Proteomes" id="UP000265663">
    <property type="component" value="Unassembled WGS sequence"/>
</dbReference>
<dbReference type="EMBL" id="KE747843">
    <property type="protein sequence ID" value="RMZ74174.1"/>
    <property type="molecule type" value="Genomic_DNA"/>
</dbReference>
<keyword evidence="10 12" id="KW-0496">Mitochondrion</keyword>
<dbReference type="GO" id="GO:0001405">
    <property type="term" value="C:PAM complex, Tim23 associated import motor"/>
    <property type="evidence" value="ECO:0007669"/>
    <property type="project" value="UniProtKB-UniRule"/>
</dbReference>
<evidence type="ECO:0000256" key="6">
    <source>
        <dbReference type="ARBA" id="ARBA00022927"/>
    </source>
</evidence>
<sequence>MKTPVDAAKAEKASKRALAAGYVATAMLSSSALFPARAFAKRFSPGILAPSSRVGTASLSTCVRTRRCGRSLSTMIHAARHASTSTSTIQTSSAPAANNSPSAQLQLTWNAFFALRRTRRRIGQACSGIGAVGVTYFGLTTMIKNGYDATLSTQLGGFDPLMLMGMSTLGMMALGWLVGPVFGNMVFNLAYRGVVGEFTRKDSAFFNRIKQHRVDPTASSLANPPPDYYGEKIGSVAGYRRWLKDQRAFNLKTGRYKATKASETNGL</sequence>
<keyword evidence="8 12" id="KW-1133">Transmembrane helix</keyword>
<dbReference type="OrthoDB" id="5970083at2759"/>
<comment type="subunit">
    <text evidence="12">Component of the PAM complex.</text>
</comment>
<dbReference type="PANTHER" id="PTHR28021">
    <property type="entry name" value="PRESEQUENCE TRANSLOCATED-ASSOCIATED MOTOR SUBUNIT PAM17, MITOCHONDRIAL"/>
    <property type="match status" value="1"/>
</dbReference>
<keyword evidence="14" id="KW-1185">Reference proteome</keyword>
<keyword evidence="11 12" id="KW-0472">Membrane</keyword>
<evidence type="ECO:0000256" key="8">
    <source>
        <dbReference type="ARBA" id="ARBA00022989"/>
    </source>
</evidence>
<evidence type="ECO:0000313" key="13">
    <source>
        <dbReference type="EMBL" id="RMZ74174.1"/>
    </source>
</evidence>
<evidence type="ECO:0000256" key="4">
    <source>
        <dbReference type="ARBA" id="ARBA00022692"/>
    </source>
</evidence>
<feature type="transmembrane region" description="Helical" evidence="12">
    <location>
        <begin position="122"/>
        <end position="143"/>
    </location>
</feature>
<name>A0A3M7MIJ6_9PLEO</name>
<evidence type="ECO:0000256" key="7">
    <source>
        <dbReference type="ARBA" id="ARBA00022946"/>
    </source>
</evidence>
<dbReference type="InterPro" id="IPR013875">
    <property type="entry name" value="Pam17"/>
</dbReference>
<organism evidence="13 14">
    <name type="scientific">Pyrenophora seminiperda CCB06</name>
    <dbReference type="NCBI Taxonomy" id="1302712"/>
    <lineage>
        <taxon>Eukaryota</taxon>
        <taxon>Fungi</taxon>
        <taxon>Dikarya</taxon>
        <taxon>Ascomycota</taxon>
        <taxon>Pezizomycotina</taxon>
        <taxon>Dothideomycetes</taxon>
        <taxon>Pleosporomycetidae</taxon>
        <taxon>Pleosporales</taxon>
        <taxon>Pleosporineae</taxon>
        <taxon>Pleosporaceae</taxon>
        <taxon>Pyrenophora</taxon>
    </lineage>
</organism>
<dbReference type="Pfam" id="PF08566">
    <property type="entry name" value="Pam17"/>
    <property type="match status" value="1"/>
</dbReference>
<keyword evidence="4 12" id="KW-0812">Transmembrane</keyword>
<dbReference type="AlphaFoldDB" id="A0A3M7MIJ6"/>
<reference evidence="13 14" key="1">
    <citation type="journal article" date="2014" name="PLoS ONE">
        <title>De novo Genome Assembly of the Fungal Plant Pathogen Pyrenophora semeniperda.</title>
        <authorList>
            <person name="Soliai M.M."/>
            <person name="Meyer S.E."/>
            <person name="Udall J.A."/>
            <person name="Elzinga D.E."/>
            <person name="Hermansen R.A."/>
            <person name="Bodily P.M."/>
            <person name="Hart A.A."/>
            <person name="Coleman C.E."/>
        </authorList>
    </citation>
    <scope>NUCLEOTIDE SEQUENCE [LARGE SCALE GENOMIC DNA]</scope>
    <source>
        <strain evidence="13 14">CCB06</strain>
        <tissue evidence="13">Mycelium</tissue>
    </source>
</reference>
<comment type="subcellular location">
    <subcellularLocation>
        <location evidence="1 12">Mitochondrion inner membrane</location>
        <topology evidence="1 12">Multi-pass membrane protein</topology>
    </subcellularLocation>
</comment>
<dbReference type="PANTHER" id="PTHR28021:SF1">
    <property type="entry name" value="PRESEQUENCE TRANSLOCATED-ASSOCIATED MOTOR SUBUNIT PAM17, MITOCHONDRIAL"/>
    <property type="match status" value="1"/>
</dbReference>
<evidence type="ECO:0000256" key="12">
    <source>
        <dbReference type="RuleBase" id="RU367146"/>
    </source>
</evidence>
<keyword evidence="7" id="KW-0809">Transit peptide</keyword>
<feature type="transmembrane region" description="Helical" evidence="12">
    <location>
        <begin position="163"/>
        <end position="191"/>
    </location>
</feature>
<dbReference type="GO" id="GO:0030150">
    <property type="term" value="P:protein import into mitochondrial matrix"/>
    <property type="evidence" value="ECO:0007669"/>
    <property type="project" value="UniProtKB-UniRule"/>
</dbReference>
<proteinExistence type="inferred from homology"/>
<keyword evidence="3 12" id="KW-0813">Transport</keyword>
<evidence type="ECO:0000256" key="1">
    <source>
        <dbReference type="ARBA" id="ARBA00004448"/>
    </source>
</evidence>
<evidence type="ECO:0000256" key="3">
    <source>
        <dbReference type="ARBA" id="ARBA00022448"/>
    </source>
</evidence>
<evidence type="ECO:0000256" key="2">
    <source>
        <dbReference type="ARBA" id="ARBA00006837"/>
    </source>
</evidence>
<evidence type="ECO:0000256" key="5">
    <source>
        <dbReference type="ARBA" id="ARBA00022792"/>
    </source>
</evidence>
<evidence type="ECO:0000256" key="10">
    <source>
        <dbReference type="ARBA" id="ARBA00023128"/>
    </source>
</evidence>
<keyword evidence="6 12" id="KW-0653">Protein transport</keyword>
<evidence type="ECO:0000256" key="11">
    <source>
        <dbReference type="ARBA" id="ARBA00023136"/>
    </source>
</evidence>
<comment type="function">
    <text evidence="12">Component of the PAM complex, a complex required for the translocation of transit peptide-containing proteins from the inner membrane into the mitochondrial matrix in an ATP-dependent manner.</text>
</comment>
<keyword evidence="9 12" id="KW-0811">Translocation</keyword>
<keyword evidence="5 12" id="KW-0999">Mitochondrion inner membrane</keyword>
<gene>
    <name evidence="13" type="ORF">GMOD_00005037</name>
</gene>
<evidence type="ECO:0000256" key="9">
    <source>
        <dbReference type="ARBA" id="ARBA00023010"/>
    </source>
</evidence>